<dbReference type="GO" id="GO:0008233">
    <property type="term" value="F:peptidase activity"/>
    <property type="evidence" value="ECO:0007669"/>
    <property type="project" value="InterPro"/>
</dbReference>
<feature type="transmembrane region" description="Helical" evidence="1">
    <location>
        <begin position="133"/>
        <end position="154"/>
    </location>
</feature>
<feature type="transmembrane region" description="Helical" evidence="1">
    <location>
        <begin position="289"/>
        <end position="309"/>
    </location>
</feature>
<protein>
    <recommendedName>
        <fullName evidence="4">PrsW family intramembrane metalloprotease</fullName>
    </recommendedName>
</protein>
<dbReference type="EMBL" id="LT906441">
    <property type="protein sequence ID" value="SNV38146.1"/>
    <property type="molecule type" value="Genomic_DNA"/>
</dbReference>
<dbReference type="Proteomes" id="UP000215332">
    <property type="component" value="Chromosome 1"/>
</dbReference>
<evidence type="ECO:0000313" key="3">
    <source>
        <dbReference type="Proteomes" id="UP000215332"/>
    </source>
</evidence>
<feature type="transmembrane region" description="Helical" evidence="1">
    <location>
        <begin position="321"/>
        <end position="342"/>
    </location>
</feature>
<keyword evidence="1" id="KW-0812">Transmembrane</keyword>
<feature type="transmembrane region" description="Helical" evidence="1">
    <location>
        <begin position="211"/>
        <end position="231"/>
    </location>
</feature>
<dbReference type="AlphaFoldDB" id="A0A239WVE5"/>
<keyword evidence="1" id="KW-0472">Membrane</keyword>
<dbReference type="PANTHER" id="PTHR36844:SF1">
    <property type="entry name" value="PROTEASE PRSW"/>
    <property type="match status" value="1"/>
</dbReference>
<organism evidence="2 3">
    <name type="scientific">Cutibacterium granulosum</name>
    <dbReference type="NCBI Taxonomy" id="33011"/>
    <lineage>
        <taxon>Bacteria</taxon>
        <taxon>Bacillati</taxon>
        <taxon>Actinomycetota</taxon>
        <taxon>Actinomycetes</taxon>
        <taxon>Propionibacteriales</taxon>
        <taxon>Propionibacteriaceae</taxon>
        <taxon>Cutibacterium</taxon>
    </lineage>
</organism>
<accession>A0A239WVE5</accession>
<evidence type="ECO:0008006" key="4">
    <source>
        <dbReference type="Google" id="ProtNLM"/>
    </source>
</evidence>
<reference evidence="2 3" key="1">
    <citation type="submission" date="2017-06" db="EMBL/GenBank/DDBJ databases">
        <authorList>
            <consortium name="Pathogen Informatics"/>
        </authorList>
    </citation>
    <scope>NUCLEOTIDE SEQUENCE [LARGE SCALE GENOMIC DNA]</scope>
    <source>
        <strain evidence="2 3">NCTC11865</strain>
    </source>
</reference>
<feature type="transmembrane region" description="Helical" evidence="1">
    <location>
        <begin position="263"/>
        <end position="282"/>
    </location>
</feature>
<dbReference type="PANTHER" id="PTHR36844">
    <property type="entry name" value="PROTEASE PRSW"/>
    <property type="match status" value="1"/>
</dbReference>
<evidence type="ECO:0000313" key="2">
    <source>
        <dbReference type="EMBL" id="SNV38146.1"/>
    </source>
</evidence>
<feature type="transmembrane region" description="Helical" evidence="1">
    <location>
        <begin position="107"/>
        <end position="126"/>
    </location>
</feature>
<feature type="transmembrane region" description="Helical" evidence="1">
    <location>
        <begin position="59"/>
        <end position="81"/>
    </location>
</feature>
<feature type="transmembrane region" description="Helical" evidence="1">
    <location>
        <begin position="187"/>
        <end position="204"/>
    </location>
</feature>
<dbReference type="eggNOG" id="COG2339">
    <property type="taxonomic scope" value="Bacteria"/>
</dbReference>
<evidence type="ECO:0000256" key="1">
    <source>
        <dbReference type="SAM" id="Phobius"/>
    </source>
</evidence>
<proteinExistence type="predicted"/>
<sequence>MHDVAPPRSIVHQTMTAQYVQHVTVPSVSHTACRVGAMSGLDPVQPRDAWWRRVLGNPWTWAVVVMIVLSILTLGDTYSLLSRDTTVEVEGKQLVSPGITDLSFKKAIHYAWPTAAVWSALFILLDRYRTKHFPIWFIAFSWGGSVACWASMYVNTWMASMLSVDGGVDPSAGAGPAIFSAPFVEEFFKATILFILAAVIGPTLTSAVQTVSLAGLSAIGFAFVENIVYYARADNYASVTIDAGDPEAALRQMVVLRGALTSFGHPLFTSMTALGLAFGLRARSRIVRVMAPLTGFVMAVMGHMAFNGLSSTRNLDELRPYWWVSVTIVMIFILGLVLRLVAEGRMIARRLDDYAVMGWLPARVGEVVSVLHRRWWISAVALSHGIRCWWQTLTYLRRTTELAYLRDAEVRGLAANSTARQARLLAEIRGLSAMAVTESRGARLVKPHLPRWLVEYFHPSSGTSIPAMGRESAR</sequence>
<dbReference type="Pfam" id="PF13367">
    <property type="entry name" value="PrsW-protease"/>
    <property type="match status" value="1"/>
</dbReference>
<gene>
    <name evidence="2" type="ORF">SAMEA4412665_01642</name>
</gene>
<name>A0A239WVE5_9ACTN</name>
<keyword evidence="1" id="KW-1133">Transmembrane helix</keyword>
<dbReference type="InterPro" id="IPR026898">
    <property type="entry name" value="PrsW"/>
</dbReference>
<dbReference type="KEGG" id="cgrn:4412665_01642"/>